<dbReference type="InterPro" id="IPR036866">
    <property type="entry name" value="RibonucZ/Hydroxyglut_hydro"/>
</dbReference>
<dbReference type="SUPFAM" id="SSF56281">
    <property type="entry name" value="Metallo-hydrolase/oxidoreductase"/>
    <property type="match status" value="1"/>
</dbReference>
<evidence type="ECO:0000313" key="6">
    <source>
        <dbReference type="EMBL" id="VAW24053.1"/>
    </source>
</evidence>
<dbReference type="Gene3D" id="3.60.15.10">
    <property type="entry name" value="Ribonuclease Z/Hydroxyacylglutathione hydrolase-like"/>
    <property type="match status" value="1"/>
</dbReference>
<dbReference type="GO" id="GO:0016787">
    <property type="term" value="F:hydrolase activity"/>
    <property type="evidence" value="ECO:0007669"/>
    <property type="project" value="UniProtKB-KW"/>
</dbReference>
<evidence type="ECO:0000256" key="1">
    <source>
        <dbReference type="ARBA" id="ARBA00007749"/>
    </source>
</evidence>
<dbReference type="InterPro" id="IPR001279">
    <property type="entry name" value="Metallo-B-lactamas"/>
</dbReference>
<dbReference type="EMBL" id="UOEP01000204">
    <property type="protein sequence ID" value="VAW24053.1"/>
    <property type="molecule type" value="Genomic_DNA"/>
</dbReference>
<dbReference type="SMART" id="SM00849">
    <property type="entry name" value="Lactamase_B"/>
    <property type="match status" value="1"/>
</dbReference>
<feature type="domain" description="Metallo-beta-lactamase" evidence="5">
    <location>
        <begin position="54"/>
        <end position="262"/>
    </location>
</feature>
<keyword evidence="2" id="KW-0479">Metal-binding</keyword>
<dbReference type="PANTHER" id="PTHR42978">
    <property type="entry name" value="QUORUM-QUENCHING LACTONASE YTNP-RELATED-RELATED"/>
    <property type="match status" value="1"/>
</dbReference>
<dbReference type="Pfam" id="PF00753">
    <property type="entry name" value="Lactamase_B"/>
    <property type="match status" value="1"/>
</dbReference>
<keyword evidence="4" id="KW-0862">Zinc</keyword>
<dbReference type="CDD" id="cd16281">
    <property type="entry name" value="metallo-hydrolase-like_MBL-fold"/>
    <property type="match status" value="1"/>
</dbReference>
<evidence type="ECO:0000256" key="4">
    <source>
        <dbReference type="ARBA" id="ARBA00022833"/>
    </source>
</evidence>
<protein>
    <submittedName>
        <fullName evidence="6">Beta-lactamase-like</fullName>
    </submittedName>
</protein>
<sequence length="289" mass="33096">MGFRQKLKTRVIMKLIPISAGNLKGDGGALFSVIPKVLWSKVMPCDETNFVKLSLRCLLIDPGGRKILVETGVGEHYDDKFLRNQGLEKGSHLINSLTRNGYSAEEITDVFLTHLHWDHFNGAITNKNGELSLTFPNATHWCSKKQWEHSKISNIREKVAYHKKLLEFISLSGKMQLVENEGLLYPDIEVRFFDGHTPGQMIPFIHYNGKTLVYMSDLIPTTANIPVVWLASYDLYPVTSMQEKEAFLNEAAENNYILFFEHDYYNECATVEKTEKGFRLKQKFDLQSV</sequence>
<proteinExistence type="inferred from homology"/>
<dbReference type="InterPro" id="IPR051013">
    <property type="entry name" value="MBL_superfamily_lactonases"/>
</dbReference>
<evidence type="ECO:0000256" key="3">
    <source>
        <dbReference type="ARBA" id="ARBA00022801"/>
    </source>
</evidence>
<gene>
    <name evidence="6" type="ORF">MNBD_BACTEROID01-2719</name>
</gene>
<dbReference type="AlphaFoldDB" id="A0A3B0U6M7"/>
<accession>A0A3B0U6M7</accession>
<reference evidence="6" key="1">
    <citation type="submission" date="2018-06" db="EMBL/GenBank/DDBJ databases">
        <authorList>
            <person name="Zhirakovskaya E."/>
        </authorList>
    </citation>
    <scope>NUCLEOTIDE SEQUENCE</scope>
</reference>
<comment type="similarity">
    <text evidence="1">Belongs to the metallo-beta-lactamase superfamily.</text>
</comment>
<organism evidence="6">
    <name type="scientific">hydrothermal vent metagenome</name>
    <dbReference type="NCBI Taxonomy" id="652676"/>
    <lineage>
        <taxon>unclassified sequences</taxon>
        <taxon>metagenomes</taxon>
        <taxon>ecological metagenomes</taxon>
    </lineage>
</organism>
<evidence type="ECO:0000259" key="5">
    <source>
        <dbReference type="SMART" id="SM00849"/>
    </source>
</evidence>
<dbReference type="GO" id="GO:0046872">
    <property type="term" value="F:metal ion binding"/>
    <property type="evidence" value="ECO:0007669"/>
    <property type="project" value="UniProtKB-KW"/>
</dbReference>
<keyword evidence="3" id="KW-0378">Hydrolase</keyword>
<evidence type="ECO:0000256" key="2">
    <source>
        <dbReference type="ARBA" id="ARBA00022723"/>
    </source>
</evidence>
<dbReference type="PANTHER" id="PTHR42978:SF6">
    <property type="entry name" value="QUORUM-QUENCHING LACTONASE YTNP-RELATED"/>
    <property type="match status" value="1"/>
</dbReference>
<name>A0A3B0U6M7_9ZZZZ</name>